<dbReference type="EMBL" id="HBHL01012735">
    <property type="protein sequence ID" value="CAD9719492.1"/>
    <property type="molecule type" value="Transcribed_RNA"/>
</dbReference>
<dbReference type="Gene3D" id="2.70.170.10">
    <property type="entry name" value="Neurotransmitter-gated ion-channel ligand-binding domain"/>
    <property type="match status" value="1"/>
</dbReference>
<sequence>MRKRKGGRGRRRDGGGGGATGFTLAVILFLGTLRPLEAQMSLPFTGQGDEPEEPVEVYVSAMMERLLEVDDKNYLFENIVYVYLSWEDERAYQQMIDATDSYRNGTLEECERPCSSDSQGSLSRRGTGYHHHDTCCSTIWLPTIEMLNVYELPEGRLQPYGIIKDEGSSGVAWWVGIHGKYFTPMDFRRFPFDHQELDMQFSFTPEVNPAIKRFIPSATSTRFLIRGEGDALSGFEVAGIKIVAKKESLQDELDFFIGGYGTKSNPNDPVKITGGPARSGYLGQAERVSFDIFIGVDRFSKYYVLNMIVPVLLLVSLSFITYIIPPSSLDSRIGLNVTLFLALTALQFVVNDQLPKSSYPTAVTELILVCYLVVSFGVPESIVVFALEATMKAREDKLMKSIKDGEEVEGMASPKSEDGLPESMSIAMRVLKRKRSQKAPFIIDMVSLAVMIVIVIVASTIILVGVPSLMPDLPDRRQYD</sequence>
<keyword evidence="2" id="KW-0812">Transmembrane</keyword>
<gene>
    <name evidence="4" type="ORF">CPRI1469_LOCUS8358</name>
</gene>
<evidence type="ECO:0000313" key="4">
    <source>
        <dbReference type="EMBL" id="CAD9719492.1"/>
    </source>
</evidence>
<reference evidence="4" key="1">
    <citation type="submission" date="2021-01" db="EMBL/GenBank/DDBJ databases">
        <authorList>
            <person name="Corre E."/>
            <person name="Pelletier E."/>
            <person name="Niang G."/>
            <person name="Scheremetjew M."/>
            <person name="Finn R."/>
            <person name="Kale V."/>
            <person name="Holt S."/>
            <person name="Cochrane G."/>
            <person name="Meng A."/>
            <person name="Brown T."/>
            <person name="Cohen L."/>
        </authorList>
    </citation>
    <scope>NUCLEOTIDE SEQUENCE</scope>
    <source>
        <strain evidence="4">CCMP1205</strain>
    </source>
</reference>
<dbReference type="Gene3D" id="1.20.58.390">
    <property type="entry name" value="Neurotransmitter-gated ion-channel transmembrane domain"/>
    <property type="match status" value="1"/>
</dbReference>
<dbReference type="AlphaFoldDB" id="A0A7S2T5I6"/>
<keyword evidence="2" id="KW-0472">Membrane</keyword>
<dbReference type="SUPFAM" id="SSF90112">
    <property type="entry name" value="Neurotransmitter-gated ion-channel transmembrane pore"/>
    <property type="match status" value="1"/>
</dbReference>
<keyword evidence="2" id="KW-1133">Transmembrane helix</keyword>
<dbReference type="GO" id="GO:0016020">
    <property type="term" value="C:membrane"/>
    <property type="evidence" value="ECO:0007669"/>
    <property type="project" value="UniProtKB-SubCell"/>
</dbReference>
<dbReference type="GO" id="GO:0005230">
    <property type="term" value="F:extracellular ligand-gated monoatomic ion channel activity"/>
    <property type="evidence" value="ECO:0007669"/>
    <property type="project" value="InterPro"/>
</dbReference>
<evidence type="ECO:0000256" key="2">
    <source>
        <dbReference type="SAM" id="Phobius"/>
    </source>
</evidence>
<protein>
    <recommendedName>
        <fullName evidence="3">Neurotransmitter-gated ion-channel transmembrane domain-containing protein</fullName>
    </recommendedName>
</protein>
<feature type="transmembrane region" description="Helical" evidence="2">
    <location>
        <begin position="302"/>
        <end position="324"/>
    </location>
</feature>
<dbReference type="GO" id="GO:0004888">
    <property type="term" value="F:transmembrane signaling receptor activity"/>
    <property type="evidence" value="ECO:0007669"/>
    <property type="project" value="InterPro"/>
</dbReference>
<organism evidence="4">
    <name type="scientific">Chloropicon primus</name>
    <dbReference type="NCBI Taxonomy" id="1764295"/>
    <lineage>
        <taxon>Eukaryota</taxon>
        <taxon>Viridiplantae</taxon>
        <taxon>Chlorophyta</taxon>
        <taxon>Chloropicophyceae</taxon>
        <taxon>Chloropicales</taxon>
        <taxon>Chloropicaceae</taxon>
        <taxon>Chloropicon</taxon>
    </lineage>
</organism>
<dbReference type="InterPro" id="IPR038050">
    <property type="entry name" value="Neuro_actylchol_rec"/>
</dbReference>
<accession>A0A7S2T5I6</accession>
<comment type="subcellular location">
    <subcellularLocation>
        <location evidence="1">Membrane</location>
        <topology evidence="1">Multi-pass membrane protein</topology>
    </subcellularLocation>
</comment>
<dbReference type="InterPro" id="IPR006029">
    <property type="entry name" value="Neurotrans-gated_channel_TM"/>
</dbReference>
<evidence type="ECO:0000259" key="3">
    <source>
        <dbReference type="Pfam" id="PF02932"/>
    </source>
</evidence>
<feature type="domain" description="Neurotransmitter-gated ion-channel transmembrane" evidence="3">
    <location>
        <begin position="307"/>
        <end position="413"/>
    </location>
</feature>
<evidence type="ECO:0000256" key="1">
    <source>
        <dbReference type="ARBA" id="ARBA00004141"/>
    </source>
</evidence>
<dbReference type="SUPFAM" id="SSF63712">
    <property type="entry name" value="Nicotinic receptor ligand binding domain-like"/>
    <property type="match status" value="1"/>
</dbReference>
<dbReference type="Pfam" id="PF02932">
    <property type="entry name" value="Neur_chan_memb"/>
    <property type="match status" value="1"/>
</dbReference>
<name>A0A7S2T5I6_9CHLO</name>
<dbReference type="InterPro" id="IPR036719">
    <property type="entry name" value="Neuro-gated_channel_TM_sf"/>
</dbReference>
<dbReference type="InterPro" id="IPR036734">
    <property type="entry name" value="Neur_chan_lig-bd_sf"/>
</dbReference>
<feature type="transmembrane region" description="Helical" evidence="2">
    <location>
        <begin position="441"/>
        <end position="466"/>
    </location>
</feature>
<proteinExistence type="predicted"/>
<feature type="transmembrane region" description="Helical" evidence="2">
    <location>
        <begin position="362"/>
        <end position="387"/>
    </location>
</feature>
<dbReference type="InterPro" id="IPR006201">
    <property type="entry name" value="Neur_channel"/>
</dbReference>
<feature type="transmembrane region" description="Helical" evidence="2">
    <location>
        <begin position="333"/>
        <end position="350"/>
    </location>
</feature>
<dbReference type="PANTHER" id="PTHR18945">
    <property type="entry name" value="NEUROTRANSMITTER GATED ION CHANNEL"/>
    <property type="match status" value="1"/>
</dbReference>